<proteinExistence type="predicted"/>
<dbReference type="EMBL" id="ML991832">
    <property type="protein sequence ID" value="KAF2231072.1"/>
    <property type="molecule type" value="Genomic_DNA"/>
</dbReference>
<dbReference type="Proteomes" id="UP000800092">
    <property type="component" value="Unassembled WGS sequence"/>
</dbReference>
<accession>A0A6A6GZA5</accession>
<reference evidence="2" key="1">
    <citation type="journal article" date="2020" name="Stud. Mycol.">
        <title>101 Dothideomycetes genomes: a test case for predicting lifestyles and emergence of pathogens.</title>
        <authorList>
            <person name="Haridas S."/>
            <person name="Albert R."/>
            <person name="Binder M."/>
            <person name="Bloem J."/>
            <person name="Labutti K."/>
            <person name="Salamov A."/>
            <person name="Andreopoulos B."/>
            <person name="Baker S."/>
            <person name="Barry K."/>
            <person name="Bills G."/>
            <person name="Bluhm B."/>
            <person name="Cannon C."/>
            <person name="Castanera R."/>
            <person name="Culley D."/>
            <person name="Daum C."/>
            <person name="Ezra D."/>
            <person name="Gonzalez J."/>
            <person name="Henrissat B."/>
            <person name="Kuo A."/>
            <person name="Liang C."/>
            <person name="Lipzen A."/>
            <person name="Lutzoni F."/>
            <person name="Magnuson J."/>
            <person name="Mondo S."/>
            <person name="Nolan M."/>
            <person name="Ohm R."/>
            <person name="Pangilinan J."/>
            <person name="Park H.-J."/>
            <person name="Ramirez L."/>
            <person name="Alfaro M."/>
            <person name="Sun H."/>
            <person name="Tritt A."/>
            <person name="Yoshinaga Y."/>
            <person name="Zwiers L.-H."/>
            <person name="Turgeon B."/>
            <person name="Goodwin S."/>
            <person name="Spatafora J."/>
            <person name="Crous P."/>
            <person name="Grigoriev I."/>
        </authorList>
    </citation>
    <scope>NUCLEOTIDE SEQUENCE</scope>
    <source>
        <strain evidence="2">Tuck. ex Michener</strain>
    </source>
</reference>
<feature type="compositionally biased region" description="Low complexity" evidence="1">
    <location>
        <begin position="36"/>
        <end position="52"/>
    </location>
</feature>
<feature type="compositionally biased region" description="Low complexity" evidence="1">
    <location>
        <begin position="155"/>
        <end position="165"/>
    </location>
</feature>
<evidence type="ECO:0000313" key="3">
    <source>
        <dbReference type="Proteomes" id="UP000800092"/>
    </source>
</evidence>
<organism evidence="2 3">
    <name type="scientific">Viridothelium virens</name>
    <name type="common">Speckled blister lichen</name>
    <name type="synonym">Trypethelium virens</name>
    <dbReference type="NCBI Taxonomy" id="1048519"/>
    <lineage>
        <taxon>Eukaryota</taxon>
        <taxon>Fungi</taxon>
        <taxon>Dikarya</taxon>
        <taxon>Ascomycota</taxon>
        <taxon>Pezizomycotina</taxon>
        <taxon>Dothideomycetes</taxon>
        <taxon>Dothideomycetes incertae sedis</taxon>
        <taxon>Trypetheliales</taxon>
        <taxon>Trypetheliaceae</taxon>
        <taxon>Viridothelium</taxon>
    </lineage>
</organism>
<evidence type="ECO:0000313" key="2">
    <source>
        <dbReference type="EMBL" id="KAF2231072.1"/>
    </source>
</evidence>
<evidence type="ECO:0000256" key="1">
    <source>
        <dbReference type="SAM" id="MobiDB-lite"/>
    </source>
</evidence>
<dbReference type="AlphaFoldDB" id="A0A6A6GZA5"/>
<keyword evidence="3" id="KW-1185">Reference proteome</keyword>
<protein>
    <submittedName>
        <fullName evidence="2">Uncharacterized protein</fullName>
    </submittedName>
</protein>
<feature type="region of interest" description="Disordered" evidence="1">
    <location>
        <begin position="145"/>
        <end position="274"/>
    </location>
</feature>
<feature type="region of interest" description="Disordered" evidence="1">
    <location>
        <begin position="305"/>
        <end position="350"/>
    </location>
</feature>
<feature type="compositionally biased region" description="Low complexity" evidence="1">
    <location>
        <begin position="312"/>
        <end position="326"/>
    </location>
</feature>
<feature type="compositionally biased region" description="Low complexity" evidence="1">
    <location>
        <begin position="224"/>
        <end position="236"/>
    </location>
</feature>
<sequence length="350" mass="37448">MAPDLNSLPPSRSASGSNSPLQLRPAQNSTETPRGSSSPHSPLAAAASMNAAGLSQDSRRSSRRRSSLMTNLNLNDPMPVPLSTDSQAQSISGTASLSRSPIPMATADPHHHRAPSLGELHQELEAEQEAQVNRLLSMIRQQQAQLETLQRPNHSTSTTTGGATAIEDSTPTSERSFSIPSLPPSSQPQATPISNQRPASPRHRTSHEYRRPSLSRQSSRRSHASASGGSRTGSPALRPLSAGLRQHESGGEGGDFNIPGGSRAGERERERDESAFYQAETQMLTRENQMLKQRIRELERQITDMNVSGSTPHSPARRSSLSAPPLDANTISGTSAAAKTAEGDGEIKEE</sequence>
<dbReference type="PANTHER" id="PTHR39610:SF2">
    <property type="entry name" value="BZIP DOMAIN-CONTAINING PROTEIN"/>
    <property type="match status" value="1"/>
</dbReference>
<feature type="compositionally biased region" description="Polar residues" evidence="1">
    <location>
        <begin position="145"/>
        <end position="154"/>
    </location>
</feature>
<feature type="compositionally biased region" description="Basic and acidic residues" evidence="1">
    <location>
        <begin position="264"/>
        <end position="274"/>
    </location>
</feature>
<name>A0A6A6GZA5_VIRVR</name>
<dbReference type="OrthoDB" id="5407781at2759"/>
<feature type="region of interest" description="Disordered" evidence="1">
    <location>
        <begin position="1"/>
        <end position="114"/>
    </location>
</feature>
<feature type="compositionally biased region" description="Polar residues" evidence="1">
    <location>
        <begin position="8"/>
        <end position="35"/>
    </location>
</feature>
<dbReference type="PANTHER" id="PTHR39610">
    <property type="entry name" value="BZIP DOMAIN-CONTAINING PROTEIN-RELATED"/>
    <property type="match status" value="1"/>
</dbReference>
<feature type="compositionally biased region" description="Polar residues" evidence="1">
    <location>
        <begin position="83"/>
        <end position="99"/>
    </location>
</feature>
<gene>
    <name evidence="2" type="ORF">EV356DRAFT_579556</name>
</gene>
<feature type="compositionally biased region" description="Basic and acidic residues" evidence="1">
    <location>
        <begin position="341"/>
        <end position="350"/>
    </location>
</feature>